<dbReference type="EMBL" id="JABEZY010000013">
    <property type="protein sequence ID" value="MBA0752546.1"/>
    <property type="molecule type" value="Genomic_DNA"/>
</dbReference>
<gene>
    <name evidence="1" type="ORF">Gogos_001373</name>
</gene>
<dbReference type="OrthoDB" id="1001388at2759"/>
<sequence length="400" mass="46418">MEADLAGLTLEEEEDEILQIQTEEGTNGDGEILQLMGCFLTASIVHFPAMRSTMANLWHPVRGVQITDLGEKSDSFCETRMEVGVETAEMGWDLSIWAQSRRAQLMTNVWLREECERLGKRINGEQQNWGAQLRSPMENSSRGTFDLVLGVNLVGRGYHTGEGNGNGRGNMGNSLMEHDLEDEMIIGSPRTVRRLRYMLKIYNPQMVFFMETKINSRQMEKIRGSYGFFNGIDVSSEGEEGYKWRFIGFYGSPYSQERNEAWNLLRNLGTIGDVPWIFTWERGNFPENNIQERLDRVVKNIWEQSEGDLLCKLNNIKRGLERWSRQIRSSREGKKKSLFSKLATLLEDERDEENLADLIDTKVQLNLEIEKDKRYWEQRVRVNWLRLGDKNTEETKKFDS</sequence>
<proteinExistence type="predicted"/>
<accession>A0A7J9CVU4</accession>
<protein>
    <submittedName>
        <fullName evidence="1">Uncharacterized protein</fullName>
    </submittedName>
</protein>
<name>A0A7J9CVU4_GOSGO</name>
<dbReference type="AlphaFoldDB" id="A0A7J9CVU4"/>
<dbReference type="Proteomes" id="UP000593579">
    <property type="component" value="Unassembled WGS sequence"/>
</dbReference>
<evidence type="ECO:0000313" key="2">
    <source>
        <dbReference type="Proteomes" id="UP000593579"/>
    </source>
</evidence>
<comment type="caution">
    <text evidence="1">The sequence shown here is derived from an EMBL/GenBank/DDBJ whole genome shotgun (WGS) entry which is preliminary data.</text>
</comment>
<reference evidence="1 2" key="1">
    <citation type="journal article" date="2019" name="Genome Biol. Evol.">
        <title>Insights into the evolution of the New World diploid cottons (Gossypium, subgenus Houzingenia) based on genome sequencing.</title>
        <authorList>
            <person name="Grover C.E."/>
            <person name="Arick M.A. 2nd"/>
            <person name="Thrash A."/>
            <person name="Conover J.L."/>
            <person name="Sanders W.S."/>
            <person name="Peterson D.G."/>
            <person name="Frelichowski J.E."/>
            <person name="Scheffler J.A."/>
            <person name="Scheffler B.E."/>
            <person name="Wendel J.F."/>
        </authorList>
    </citation>
    <scope>NUCLEOTIDE SEQUENCE [LARGE SCALE GENOMIC DNA]</scope>
    <source>
        <strain evidence="1">5</strain>
        <tissue evidence="1">Leaf</tissue>
    </source>
</reference>
<organism evidence="1 2">
    <name type="scientific">Gossypium gossypioides</name>
    <name type="common">Mexican cotton</name>
    <name type="synonym">Selera gossypioides</name>
    <dbReference type="NCBI Taxonomy" id="34282"/>
    <lineage>
        <taxon>Eukaryota</taxon>
        <taxon>Viridiplantae</taxon>
        <taxon>Streptophyta</taxon>
        <taxon>Embryophyta</taxon>
        <taxon>Tracheophyta</taxon>
        <taxon>Spermatophyta</taxon>
        <taxon>Magnoliopsida</taxon>
        <taxon>eudicotyledons</taxon>
        <taxon>Gunneridae</taxon>
        <taxon>Pentapetalae</taxon>
        <taxon>rosids</taxon>
        <taxon>malvids</taxon>
        <taxon>Malvales</taxon>
        <taxon>Malvaceae</taxon>
        <taxon>Malvoideae</taxon>
        <taxon>Gossypium</taxon>
    </lineage>
</organism>
<evidence type="ECO:0000313" key="1">
    <source>
        <dbReference type="EMBL" id="MBA0752546.1"/>
    </source>
</evidence>
<keyword evidence="2" id="KW-1185">Reference proteome</keyword>